<name>A0AAU8CSM7_9HYPH</name>
<reference evidence="2" key="1">
    <citation type="submission" date="2024-06" db="EMBL/GenBank/DDBJ databases">
        <title>Mesorhizobium karijinii sp. nov., a symbiont of the iconic Swainsona formosa from arid Australia.</title>
        <authorList>
            <person name="Hill Y.J."/>
            <person name="Watkin E.L.J."/>
            <person name="O'Hara G.W."/>
            <person name="Terpolilli J."/>
            <person name="Tye M.L."/>
            <person name="Kohlmeier M.G."/>
        </authorList>
    </citation>
    <scope>NUCLEOTIDE SEQUENCE</scope>
    <source>
        <strain evidence="2">WSM2240</strain>
    </source>
</reference>
<protein>
    <submittedName>
        <fullName evidence="2">DUF6499 domain-containing protein</fullName>
    </submittedName>
</protein>
<proteinExistence type="predicted"/>
<evidence type="ECO:0000313" key="2">
    <source>
        <dbReference type="EMBL" id="XCG49831.1"/>
    </source>
</evidence>
<dbReference type="EMBL" id="CP159253">
    <property type="protein sequence ID" value="XCG49831.1"/>
    <property type="molecule type" value="Genomic_DNA"/>
</dbReference>
<gene>
    <name evidence="2" type="ORF">ABVK50_04615</name>
</gene>
<accession>A0AAU8CSM7</accession>
<dbReference type="InterPro" id="IPR045465">
    <property type="entry name" value="Trans_reg_dom"/>
</dbReference>
<evidence type="ECO:0000259" key="1">
    <source>
        <dbReference type="Pfam" id="PF20109"/>
    </source>
</evidence>
<sequence length="55" mass="6844">MSSGWPDWRHRSAYDYASRLPRTAWAWEFLRRNPQFQRDRTKRRRPRSLPEDAPK</sequence>
<dbReference type="AlphaFoldDB" id="A0AAU8CSM7"/>
<organism evidence="2">
    <name type="scientific">Mesorhizobium sp. WSM2240</name>
    <dbReference type="NCBI Taxonomy" id="3228851"/>
    <lineage>
        <taxon>Bacteria</taxon>
        <taxon>Pseudomonadati</taxon>
        <taxon>Pseudomonadota</taxon>
        <taxon>Alphaproteobacteria</taxon>
        <taxon>Hyphomicrobiales</taxon>
        <taxon>Phyllobacteriaceae</taxon>
        <taxon>Mesorhizobium</taxon>
    </lineage>
</organism>
<feature type="domain" description="Transcriptional regulator-like" evidence="1">
    <location>
        <begin position="7"/>
        <end position="53"/>
    </location>
</feature>
<dbReference type="Pfam" id="PF20109">
    <property type="entry name" value="Trans_reg_dom"/>
    <property type="match status" value="1"/>
</dbReference>
<dbReference type="RefSeq" id="WP_353642639.1">
    <property type="nucleotide sequence ID" value="NZ_CP159253.1"/>
</dbReference>